<dbReference type="GO" id="GO:0009277">
    <property type="term" value="C:fungal-type cell wall"/>
    <property type="evidence" value="ECO:0007669"/>
    <property type="project" value="TreeGrafter"/>
</dbReference>
<dbReference type="InterPro" id="IPR000757">
    <property type="entry name" value="Beta-glucanase-like"/>
</dbReference>
<sequence length="297" mass="32095">MTGKLGILARFSLCLLLAFDLMSNTKAHSHFQRSSLTTRSDSQCQPFQSNLGPSSVSSDGSKDFVAISPSGSYSTSGSGLELYLKKPKGAITTKDGVNDKIGDGATINSTFTLRYGKVTIAMSGPAVSGVVTAAILIADQNDEIDVELVGGDPTHWQTNVYAPSPEDTQPLWGAFGEIEDYPNGGTLDEYHQYTIDWNAERIVWSVDSTDVRTLRKGGVWSALQGLFVNTRLHRCIDQTQKNGALHFPSHATRIQLGIWDASSPAGTAQWAKGPIDWTTAPSKMTANFKSIVVECPY</sequence>
<dbReference type="STRING" id="670580.A0A1X6N5V4"/>
<dbReference type="SUPFAM" id="SSF49899">
    <property type="entry name" value="Concanavalin A-like lectins/glucanases"/>
    <property type="match status" value="1"/>
</dbReference>
<evidence type="ECO:0000313" key="7">
    <source>
        <dbReference type="EMBL" id="OSX63852.1"/>
    </source>
</evidence>
<dbReference type="Proteomes" id="UP000194127">
    <property type="component" value="Unassembled WGS sequence"/>
</dbReference>
<evidence type="ECO:0000256" key="4">
    <source>
        <dbReference type="SAM" id="MobiDB-lite"/>
    </source>
</evidence>
<protein>
    <submittedName>
        <fullName evidence="7">Glycoside hydrolase family 16 protein</fullName>
    </submittedName>
</protein>
<dbReference type="InterPro" id="IPR050546">
    <property type="entry name" value="Glycosyl_Hydrlase_16"/>
</dbReference>
<organism evidence="7 8">
    <name type="scientific">Postia placenta MAD-698-R-SB12</name>
    <dbReference type="NCBI Taxonomy" id="670580"/>
    <lineage>
        <taxon>Eukaryota</taxon>
        <taxon>Fungi</taxon>
        <taxon>Dikarya</taxon>
        <taxon>Basidiomycota</taxon>
        <taxon>Agaricomycotina</taxon>
        <taxon>Agaricomycetes</taxon>
        <taxon>Polyporales</taxon>
        <taxon>Adustoporiaceae</taxon>
        <taxon>Rhodonia</taxon>
    </lineage>
</organism>
<dbReference type="GO" id="GO:0016757">
    <property type="term" value="F:glycosyltransferase activity"/>
    <property type="evidence" value="ECO:0007669"/>
    <property type="project" value="TreeGrafter"/>
</dbReference>
<evidence type="ECO:0000256" key="5">
    <source>
        <dbReference type="SAM" id="SignalP"/>
    </source>
</evidence>
<proteinExistence type="predicted"/>
<dbReference type="EMBL" id="KZ110594">
    <property type="protein sequence ID" value="OSX63852.1"/>
    <property type="molecule type" value="Genomic_DNA"/>
</dbReference>
<dbReference type="PROSITE" id="PS51762">
    <property type="entry name" value="GH16_2"/>
    <property type="match status" value="1"/>
</dbReference>
<feature type="chain" id="PRO_5010888534" evidence="5">
    <location>
        <begin position="28"/>
        <end position="297"/>
    </location>
</feature>
<dbReference type="PANTHER" id="PTHR10963:SF22">
    <property type="entry name" value="GLYCOSIDASE CRH2-RELATED"/>
    <property type="match status" value="1"/>
</dbReference>
<evidence type="ECO:0000259" key="6">
    <source>
        <dbReference type="PROSITE" id="PS51762"/>
    </source>
</evidence>
<keyword evidence="3" id="KW-0326">Glycosidase</keyword>
<feature type="signal peptide" evidence="5">
    <location>
        <begin position="1"/>
        <end position="27"/>
    </location>
</feature>
<feature type="region of interest" description="Disordered" evidence="4">
    <location>
        <begin position="33"/>
        <end position="58"/>
    </location>
</feature>
<dbReference type="GO" id="GO:0005975">
    <property type="term" value="P:carbohydrate metabolic process"/>
    <property type="evidence" value="ECO:0007669"/>
    <property type="project" value="InterPro"/>
</dbReference>
<dbReference type="GeneID" id="36323613"/>
<keyword evidence="8" id="KW-1185">Reference proteome</keyword>
<dbReference type="AlphaFoldDB" id="A0A1X6N5V4"/>
<name>A0A1X6N5V4_9APHY</name>
<evidence type="ECO:0000256" key="1">
    <source>
        <dbReference type="ARBA" id="ARBA00022729"/>
    </source>
</evidence>
<dbReference type="PANTHER" id="PTHR10963">
    <property type="entry name" value="GLYCOSYL HYDROLASE-RELATED"/>
    <property type="match status" value="1"/>
</dbReference>
<dbReference type="GO" id="GO:0031505">
    <property type="term" value="P:fungal-type cell wall organization"/>
    <property type="evidence" value="ECO:0007669"/>
    <property type="project" value="TreeGrafter"/>
</dbReference>
<dbReference type="GO" id="GO:0004553">
    <property type="term" value="F:hydrolase activity, hydrolyzing O-glycosyl compounds"/>
    <property type="evidence" value="ECO:0007669"/>
    <property type="project" value="InterPro"/>
</dbReference>
<accession>A0A1X6N5V4</accession>
<gene>
    <name evidence="7" type="ORF">POSPLADRAFT_1045027</name>
</gene>
<feature type="domain" description="GH16" evidence="6">
    <location>
        <begin position="40"/>
        <end position="286"/>
    </location>
</feature>
<evidence type="ECO:0000313" key="8">
    <source>
        <dbReference type="Proteomes" id="UP000194127"/>
    </source>
</evidence>
<dbReference type="RefSeq" id="XP_024340646.1">
    <property type="nucleotide sequence ID" value="XM_024478663.1"/>
</dbReference>
<dbReference type="OrthoDB" id="4781at2759"/>
<keyword evidence="2 7" id="KW-0378">Hydrolase</keyword>
<reference evidence="7 8" key="1">
    <citation type="submission" date="2017-04" db="EMBL/GenBank/DDBJ databases">
        <title>Genome Sequence of the Model Brown-Rot Fungus Postia placenta SB12.</title>
        <authorList>
            <consortium name="DOE Joint Genome Institute"/>
            <person name="Gaskell J."/>
            <person name="Kersten P."/>
            <person name="Larrondo L.F."/>
            <person name="Canessa P."/>
            <person name="Martinez D."/>
            <person name="Hibbett D."/>
            <person name="Schmoll M."/>
            <person name="Kubicek C.P."/>
            <person name="Martinez A.T."/>
            <person name="Yadav J."/>
            <person name="Master E."/>
            <person name="Magnuson J.K."/>
            <person name="James T."/>
            <person name="Yaver D."/>
            <person name="Berka R."/>
            <person name="Labutti K."/>
            <person name="Lipzen A."/>
            <person name="Aerts A."/>
            <person name="Barry K."/>
            <person name="Henrissat B."/>
            <person name="Blanchette R."/>
            <person name="Grigoriev I."/>
            <person name="Cullen D."/>
        </authorList>
    </citation>
    <scope>NUCLEOTIDE SEQUENCE [LARGE SCALE GENOMIC DNA]</scope>
    <source>
        <strain evidence="7 8">MAD-698-R-SB12</strain>
    </source>
</reference>
<dbReference type="Pfam" id="PF00722">
    <property type="entry name" value="Glyco_hydro_16"/>
    <property type="match status" value="1"/>
</dbReference>
<evidence type="ECO:0000256" key="2">
    <source>
        <dbReference type="ARBA" id="ARBA00022801"/>
    </source>
</evidence>
<keyword evidence="1 5" id="KW-0732">Signal</keyword>
<dbReference type="InterPro" id="IPR013320">
    <property type="entry name" value="ConA-like_dom_sf"/>
</dbReference>
<dbReference type="Gene3D" id="2.60.120.200">
    <property type="match status" value="1"/>
</dbReference>
<evidence type="ECO:0000256" key="3">
    <source>
        <dbReference type="ARBA" id="ARBA00023295"/>
    </source>
</evidence>